<reference evidence="1 2" key="1">
    <citation type="submission" date="2012-04" db="EMBL/GenBank/DDBJ databases">
        <title>The Genome Sequence of Saprolegnia declina VS20.</title>
        <authorList>
            <consortium name="The Broad Institute Genome Sequencing Platform"/>
            <person name="Russ C."/>
            <person name="Nusbaum C."/>
            <person name="Tyler B."/>
            <person name="van West P."/>
            <person name="Dieguez-Uribeondo J."/>
            <person name="de Bruijn I."/>
            <person name="Tripathy S."/>
            <person name="Jiang R."/>
            <person name="Young S.K."/>
            <person name="Zeng Q."/>
            <person name="Gargeya S."/>
            <person name="Fitzgerald M."/>
            <person name="Haas B."/>
            <person name="Abouelleil A."/>
            <person name="Alvarado L."/>
            <person name="Arachchi H.M."/>
            <person name="Berlin A."/>
            <person name="Chapman S.B."/>
            <person name="Goldberg J."/>
            <person name="Griggs A."/>
            <person name="Gujja S."/>
            <person name="Hansen M."/>
            <person name="Howarth C."/>
            <person name="Imamovic A."/>
            <person name="Larimer J."/>
            <person name="McCowen C."/>
            <person name="Montmayeur A."/>
            <person name="Murphy C."/>
            <person name="Neiman D."/>
            <person name="Pearson M."/>
            <person name="Priest M."/>
            <person name="Roberts A."/>
            <person name="Saif S."/>
            <person name="Shea T."/>
            <person name="Sisk P."/>
            <person name="Sykes S."/>
            <person name="Wortman J."/>
            <person name="Nusbaum C."/>
            <person name="Birren B."/>
        </authorList>
    </citation>
    <scope>NUCLEOTIDE SEQUENCE [LARGE SCALE GENOMIC DNA]</scope>
    <source>
        <strain evidence="1 2">VS20</strain>
    </source>
</reference>
<dbReference type="VEuPathDB" id="FungiDB:SDRG_15076"/>
<dbReference type="GeneID" id="19955803"/>
<keyword evidence="2" id="KW-1185">Reference proteome</keyword>
<evidence type="ECO:0000313" key="1">
    <source>
        <dbReference type="EMBL" id="EQC27066.1"/>
    </source>
</evidence>
<gene>
    <name evidence="1" type="ORF">SDRG_15076</name>
</gene>
<dbReference type="RefSeq" id="XP_008619460.1">
    <property type="nucleotide sequence ID" value="XM_008621238.1"/>
</dbReference>
<evidence type="ECO:0000313" key="2">
    <source>
        <dbReference type="Proteomes" id="UP000030762"/>
    </source>
</evidence>
<dbReference type="EMBL" id="JH767215">
    <property type="protein sequence ID" value="EQC27066.1"/>
    <property type="molecule type" value="Genomic_DNA"/>
</dbReference>
<proteinExistence type="predicted"/>
<dbReference type="AlphaFoldDB" id="T0PXU5"/>
<name>T0PXU5_SAPDV</name>
<dbReference type="InParanoid" id="T0PXU5"/>
<protein>
    <submittedName>
        <fullName evidence="1">Uncharacterized protein</fullName>
    </submittedName>
</protein>
<dbReference type="Proteomes" id="UP000030762">
    <property type="component" value="Unassembled WGS sequence"/>
</dbReference>
<sequence>MLNEAEWTMRKDIRRPAEVALAVTTLDVDVVLSHLYVDATGDADALRPVPDDVPESFGLLLFLAH</sequence>
<organism evidence="1 2">
    <name type="scientific">Saprolegnia diclina (strain VS20)</name>
    <dbReference type="NCBI Taxonomy" id="1156394"/>
    <lineage>
        <taxon>Eukaryota</taxon>
        <taxon>Sar</taxon>
        <taxon>Stramenopiles</taxon>
        <taxon>Oomycota</taxon>
        <taxon>Saprolegniomycetes</taxon>
        <taxon>Saprolegniales</taxon>
        <taxon>Saprolegniaceae</taxon>
        <taxon>Saprolegnia</taxon>
    </lineage>
</organism>
<accession>T0PXU5</accession>